<dbReference type="EMBL" id="CP012673">
    <property type="protein sequence ID" value="AUX39619.1"/>
    <property type="molecule type" value="Genomic_DNA"/>
</dbReference>
<gene>
    <name evidence="2" type="ORF">SOCE26_010130</name>
</gene>
<organism evidence="2 3">
    <name type="scientific">Sorangium cellulosum</name>
    <name type="common">Polyangium cellulosum</name>
    <dbReference type="NCBI Taxonomy" id="56"/>
    <lineage>
        <taxon>Bacteria</taxon>
        <taxon>Pseudomonadati</taxon>
        <taxon>Myxococcota</taxon>
        <taxon>Polyangia</taxon>
        <taxon>Polyangiales</taxon>
        <taxon>Polyangiaceae</taxon>
        <taxon>Sorangium</taxon>
    </lineage>
</organism>
<dbReference type="Proteomes" id="UP000238348">
    <property type="component" value="Chromosome"/>
</dbReference>
<evidence type="ECO:0000313" key="3">
    <source>
        <dbReference type="Proteomes" id="UP000238348"/>
    </source>
</evidence>
<name>A0A2L0EK13_SORCE</name>
<dbReference type="PROSITE" id="PS51257">
    <property type="entry name" value="PROKAR_LIPOPROTEIN"/>
    <property type="match status" value="1"/>
</dbReference>
<proteinExistence type="predicted"/>
<protein>
    <recommendedName>
        <fullName evidence="4">Secreted protein</fullName>
    </recommendedName>
</protein>
<evidence type="ECO:0008006" key="4">
    <source>
        <dbReference type="Google" id="ProtNLM"/>
    </source>
</evidence>
<keyword evidence="1" id="KW-0732">Signal</keyword>
<dbReference type="AlphaFoldDB" id="A0A2L0EK13"/>
<dbReference type="RefSeq" id="WP_267898756.1">
    <property type="nucleotide sequence ID" value="NZ_CP012673.1"/>
</dbReference>
<evidence type="ECO:0000256" key="1">
    <source>
        <dbReference type="SAM" id="SignalP"/>
    </source>
</evidence>
<sequence length="44" mass="4438">MMRRWLKVTLIAAVLGIPAAAYAGTQLAGGCPCAPCPCSDCPCG</sequence>
<evidence type="ECO:0000313" key="2">
    <source>
        <dbReference type="EMBL" id="AUX39619.1"/>
    </source>
</evidence>
<accession>A0A2L0EK13</accession>
<feature type="signal peptide" evidence="1">
    <location>
        <begin position="1"/>
        <end position="23"/>
    </location>
</feature>
<reference evidence="2 3" key="1">
    <citation type="submission" date="2015-09" db="EMBL/GenBank/DDBJ databases">
        <title>Sorangium comparison.</title>
        <authorList>
            <person name="Zaburannyi N."/>
            <person name="Bunk B."/>
            <person name="Overmann J."/>
            <person name="Mueller R."/>
        </authorList>
    </citation>
    <scope>NUCLEOTIDE SEQUENCE [LARGE SCALE GENOMIC DNA]</scope>
    <source>
        <strain evidence="2 3">So ce26</strain>
    </source>
</reference>
<feature type="chain" id="PRO_5014713940" description="Secreted protein" evidence="1">
    <location>
        <begin position="24"/>
        <end position="44"/>
    </location>
</feature>